<dbReference type="CDD" id="cd19481">
    <property type="entry name" value="RecA-like_protease"/>
    <property type="match status" value="1"/>
</dbReference>
<evidence type="ECO:0000313" key="3">
    <source>
        <dbReference type="EMBL" id="KAK8875224.1"/>
    </source>
</evidence>
<dbReference type="SUPFAM" id="SSF52540">
    <property type="entry name" value="P-loop containing nucleoside triphosphate hydrolases"/>
    <property type="match status" value="1"/>
</dbReference>
<gene>
    <name evidence="3" type="ORF">PGQ11_005738</name>
</gene>
<dbReference type="PANTHER" id="PTHR46411">
    <property type="entry name" value="FAMILY ATPASE, PUTATIVE-RELATED"/>
    <property type="match status" value="1"/>
</dbReference>
<reference evidence="3 4" key="1">
    <citation type="journal article" date="2024" name="IMA Fungus">
        <title>Apiospora arundinis, a panoply of carbohydrate-active enzymes and secondary metabolites.</title>
        <authorList>
            <person name="Sorensen T."/>
            <person name="Petersen C."/>
            <person name="Muurmann A.T."/>
            <person name="Christiansen J.V."/>
            <person name="Brundto M.L."/>
            <person name="Overgaard C.K."/>
            <person name="Boysen A.T."/>
            <person name="Wollenberg R.D."/>
            <person name="Larsen T.O."/>
            <person name="Sorensen J.L."/>
            <person name="Nielsen K.L."/>
            <person name="Sondergaard T.E."/>
        </authorList>
    </citation>
    <scope>NUCLEOTIDE SEQUENCE [LARGE SCALE GENOMIC DNA]</scope>
    <source>
        <strain evidence="3 4">AAU 773</strain>
    </source>
</reference>
<sequence length="682" mass="78011">MDSGADVTSGPLDWNVPSKISSASSNINFQNEPDCNLKIDHFDQFYNSDGCKIALPAGQAYRDNQKRNRTCESALVATKVWNRNQEFDSKYLEIKSPHMKAAIKAVVPKFRTINVNVPAIRLDGPPHLLYHYREELQAHGMALEATNPEAARHIHFLLSYMWNEFLDETIAFFSFMFMSEDAVPTLEFEYLWMVFRPKDLVLIRRHDQDTKDYEMVFQFVGMTRGSGRWEVEGYCIDYDGVRFGYTKQTESIKHYYGYRTIKDLELVPMQFVENSETVRARLIARGKRFTELHGQHHLMHDSVGSFLPNPHNEAYDDDDDDQPTPTYRSQMAKGRIMIDLVAFQEANSFSMMHFVLSENLFIAKEGVARKMTDDELIICLDYVYGYSLRNNAWGRFHIDNTKNIDLDTSAFDELILQRAYKEQILSLVKVHGDTRLQFDDFIKGKGRGVVFLLHGEPGTGKTLTAEGIADYCDRPLLRLDAATLGTTPESVEEQLSSSFKIAERWHAVVLIDEADVFLEQRESQGLIRNALVSVFLRMLEYYQGILILTTNRVGCFDKAFKSRIHLAIRYPPLSNSSRRALWKSFLRKVSEETANELDTKGVLEKLATEPLNGRQIKNLVRTASALAINDEGSGGRVLQRHLELALEPMKRFIQDMELESAETSGSAGSKPDDHTSKRRRIG</sequence>
<dbReference type="Proteomes" id="UP001390339">
    <property type="component" value="Unassembled WGS sequence"/>
</dbReference>
<dbReference type="PANTHER" id="PTHR46411:SF3">
    <property type="entry name" value="AAA+ ATPASE DOMAIN-CONTAINING PROTEIN"/>
    <property type="match status" value="1"/>
</dbReference>
<evidence type="ECO:0000259" key="2">
    <source>
        <dbReference type="SMART" id="SM00382"/>
    </source>
</evidence>
<accession>A0ABR2JBP0</accession>
<dbReference type="InterPro" id="IPR003959">
    <property type="entry name" value="ATPase_AAA_core"/>
</dbReference>
<feature type="domain" description="AAA+ ATPase" evidence="2">
    <location>
        <begin position="447"/>
        <end position="572"/>
    </location>
</feature>
<keyword evidence="4" id="KW-1185">Reference proteome</keyword>
<dbReference type="Gene3D" id="3.40.50.300">
    <property type="entry name" value="P-loop containing nucleotide triphosphate hydrolases"/>
    <property type="match status" value="1"/>
</dbReference>
<comment type="caution">
    <text evidence="3">The sequence shown here is derived from an EMBL/GenBank/DDBJ whole genome shotgun (WGS) entry which is preliminary data.</text>
</comment>
<proteinExistence type="predicted"/>
<organism evidence="3 4">
    <name type="scientific">Apiospora arundinis</name>
    <dbReference type="NCBI Taxonomy" id="335852"/>
    <lineage>
        <taxon>Eukaryota</taxon>
        <taxon>Fungi</taxon>
        <taxon>Dikarya</taxon>
        <taxon>Ascomycota</taxon>
        <taxon>Pezizomycotina</taxon>
        <taxon>Sordariomycetes</taxon>
        <taxon>Xylariomycetidae</taxon>
        <taxon>Amphisphaeriales</taxon>
        <taxon>Apiosporaceae</taxon>
        <taxon>Apiospora</taxon>
    </lineage>
</organism>
<dbReference type="InterPro" id="IPR003593">
    <property type="entry name" value="AAA+_ATPase"/>
</dbReference>
<dbReference type="InterPro" id="IPR054289">
    <property type="entry name" value="DUF7025"/>
</dbReference>
<dbReference type="Pfam" id="PF22942">
    <property type="entry name" value="DUF7025"/>
    <property type="match status" value="1"/>
</dbReference>
<feature type="region of interest" description="Disordered" evidence="1">
    <location>
        <begin position="657"/>
        <end position="682"/>
    </location>
</feature>
<evidence type="ECO:0000256" key="1">
    <source>
        <dbReference type="SAM" id="MobiDB-lite"/>
    </source>
</evidence>
<evidence type="ECO:0000313" key="4">
    <source>
        <dbReference type="Proteomes" id="UP001390339"/>
    </source>
</evidence>
<dbReference type="SMART" id="SM00382">
    <property type="entry name" value="AAA"/>
    <property type="match status" value="1"/>
</dbReference>
<dbReference type="EMBL" id="JAPCWZ010000003">
    <property type="protein sequence ID" value="KAK8875224.1"/>
    <property type="molecule type" value="Genomic_DNA"/>
</dbReference>
<dbReference type="InterPro" id="IPR027417">
    <property type="entry name" value="P-loop_NTPase"/>
</dbReference>
<dbReference type="Pfam" id="PF00004">
    <property type="entry name" value="AAA"/>
    <property type="match status" value="1"/>
</dbReference>
<name>A0ABR2JBP0_9PEZI</name>
<protein>
    <recommendedName>
        <fullName evidence="2">AAA+ ATPase domain-containing protein</fullName>
    </recommendedName>
</protein>